<organism evidence="2 3">
    <name type="scientific">Bacillus cereus</name>
    <dbReference type="NCBI Taxonomy" id="1396"/>
    <lineage>
        <taxon>Bacteria</taxon>
        <taxon>Bacillati</taxon>
        <taxon>Bacillota</taxon>
        <taxon>Bacilli</taxon>
        <taxon>Bacillales</taxon>
        <taxon>Bacillaceae</taxon>
        <taxon>Bacillus</taxon>
        <taxon>Bacillus cereus group</taxon>
    </lineage>
</organism>
<reference evidence="2 3" key="1">
    <citation type="submission" date="2017-09" db="EMBL/GenBank/DDBJ databases">
        <title>Large-scale bioinformatics analysis of Bacillus genomes uncovers conserved roles of natural products in bacterial physiology.</title>
        <authorList>
            <consortium name="Agbiome Team Llc"/>
            <person name="Bleich R.M."/>
            <person name="Grubbs K.J."/>
            <person name="Santa Maria K.C."/>
            <person name="Allen S.E."/>
            <person name="Farag S."/>
            <person name="Shank E.A."/>
            <person name="Bowers A."/>
        </authorList>
    </citation>
    <scope>NUCLEOTIDE SEQUENCE [LARGE SCALE GENOMIC DNA]</scope>
    <source>
        <strain evidence="2 3">AFS067272</strain>
    </source>
</reference>
<protein>
    <recommendedName>
        <fullName evidence="1">Microcin J25-processing protein McjB C-terminal domain-containing protein</fullName>
    </recommendedName>
</protein>
<comment type="caution">
    <text evidence="2">The sequence shown here is derived from an EMBL/GenBank/DDBJ whole genome shotgun (WGS) entry which is preliminary data.</text>
</comment>
<dbReference type="InterPro" id="IPR032708">
    <property type="entry name" value="McjB_C"/>
</dbReference>
<dbReference type="Proteomes" id="UP000226357">
    <property type="component" value="Unassembled WGS sequence"/>
</dbReference>
<gene>
    <name evidence="2" type="ORF">COK38_17965</name>
</gene>
<proteinExistence type="predicted"/>
<dbReference type="Pfam" id="PF13471">
    <property type="entry name" value="Transglut_core3"/>
    <property type="match status" value="1"/>
</dbReference>
<dbReference type="EMBL" id="NVBO01000171">
    <property type="protein sequence ID" value="PFR98836.1"/>
    <property type="molecule type" value="Genomic_DNA"/>
</dbReference>
<evidence type="ECO:0000313" key="3">
    <source>
        <dbReference type="Proteomes" id="UP000226357"/>
    </source>
</evidence>
<sequence length="139" mass="16448">MKTRYKFFYLYISLIIFDIGLSKRGFSETFKKYSVKYYSKKPVEHITENTITEIEELFYLLNIVCAWYPKKADCIHKTLIGYRILQSKYSIPVEMVIGVKKFPFQAHAWLMLDKQDLLLDEGSSEYKVVLSSEKYVQGE</sequence>
<name>A0AA44Q8A1_BACCE</name>
<dbReference type="AlphaFoldDB" id="A0AA44Q8A1"/>
<accession>A0AA44Q8A1</accession>
<dbReference type="InterPro" id="IPR053521">
    <property type="entry name" value="McjB-like"/>
</dbReference>
<evidence type="ECO:0000313" key="2">
    <source>
        <dbReference type="EMBL" id="PFR98836.1"/>
    </source>
</evidence>
<evidence type="ECO:0000259" key="1">
    <source>
        <dbReference type="Pfam" id="PF13471"/>
    </source>
</evidence>
<dbReference type="NCBIfam" id="NF033537">
    <property type="entry name" value="lasso_biosyn_B2"/>
    <property type="match status" value="1"/>
</dbReference>
<feature type="domain" description="Microcin J25-processing protein McjB C-terminal" evidence="1">
    <location>
        <begin position="37"/>
        <end position="129"/>
    </location>
</feature>